<feature type="transmembrane region" description="Helical" evidence="2">
    <location>
        <begin position="108"/>
        <end position="125"/>
    </location>
</feature>
<gene>
    <name evidence="3" type="ORF">BEMITA_LOCUS2677</name>
</gene>
<feature type="compositionally biased region" description="Basic and acidic residues" evidence="1">
    <location>
        <begin position="431"/>
        <end position="444"/>
    </location>
</feature>
<sequence length="1578" mass="174321">MGWFRNLMFKIPGWYGVFGDWVPTAALVCGGIVCLVQFYYMFWIDRPLYEDFADFELLYGRYIFPSWVWLVSLALDTVLCVKAIWLIISMWRCSEKGVRNFVLVYLSVYLYHLIHWVSFVIGWATKEKQKSRWNQSKFGRPSLDRVNIMLLVWLVLHAIFFTIINTFYALMAGPADLPVCSDISSDEAINEQNRANSIIDKLMMRSESEERKSGRKSSCTTRYKSEHGFRDSSEASTIGESRKRRSRSLSEVTVEPVHGKSRGSKSKTRREESPTERRMVEVSKELEEEAQKRSRSTTAGSLAPGEMREKEKRGISRDRNRGRKAESKTHGASVSFENTPRIRSPDREEGRSRRSVTVALVNEATCKSVSQGRDSRKKGGRSARQSANEEERKSSQRGKTRNQVNNEEKEVIVCNEGVTSSQRSRSRSRVGKKETIGGGKEEGIGKFVPGRELGKSTLASEIIRTCSQGSVGRLDATASKGKSGSTEMLKRRLKDMDRHLNLVPIKLQNKTSERTIAGALLKAKRAALRKPWQPDVSSRMDVGGANKSPALESFKMKLQAALRDSVDSIQRLGNRDMSKQCREAPKNRGTCMQNQKAPEGGGSSMQDLGILESAGACAQDREAVHDGGMPARNQEASERQNREALKSFVTSMQNRVAAGKSRRSTMDPSHFPIMPDIEDMNAITSEIEALKSQLKLTIQSSEDAITRLVIDRAAMLTAKNRSRCRTAQPAKSTEQPSLLSTTRSSSDPSLFKSDSKSNETNNATRISTHDNQMLDTVPDTPLNNAKLSQILTQMSYATPSADALSNGQTSDSDLDPLKSRTAAGRSRSKSMNPDPSIFRIYSSVDAVLSKPKPELDCLFDCSRNNSRGYDSKPKGAPRAAEEIANDKEEKTMTRINATKPSSLDTEPYQNLPDAEPSASRPHAMPRRSRFVDKLDPCRSASSNPSGGPAIKDTDTDEDRERRRMNKAKRCASVAREKGGASSPKRKRTSSNSASRKPRLKTRKNSSPRKSSSDEERKIRRDKPKGRVFSSAVKRNKSAPRTKAVPTTVRTKKLLSGRNFLGIKSKKTKDASSASSVDSIWDFTPKRSVANMFGGRRSNAQLKLDSSRASMRREAKTAAHTSDSDISDGKDRAAAGRSKSRATISTVSSKSSDEKDRVAAGRSKSRSTISTVSSKSSDEKDRVAAGRSKSRASISTVSSKSDSGTSGSLRSTSVRSGDSFKSTPSDDSTRRTNSKSPVRQRSTSTRETKSETSDSSYERRADSTSALSEDSSIKGGKFFSDDQMIDSQTCVCSKRCTVEKCSQTELTGSQIEVKKPFSTCRSRDALMALTARKLTPSRSSCLAVDNVVSETSNKLLDSAICLATLTSQMKRMNRCEKACCMPSKCKRSSSSRCKARCPRKCPSKYSSKCSRESSSKCPPTGLSKCAKPKKCAIAPVRESKLQAQCRKAGALRYEPNHQSAFSMMDEADCGTAKAPMTCPVNVGPRRTTSLFMRDPACAPQECIPISEYQLPPCQLPPCQLPPRQLPPCQLLPCQLPPCHPPPGQRTCLPPNQVTFERQYGTFTSKEDSFPLGETSSSES</sequence>
<evidence type="ECO:0000313" key="4">
    <source>
        <dbReference type="Proteomes" id="UP001152759"/>
    </source>
</evidence>
<evidence type="ECO:0000256" key="2">
    <source>
        <dbReference type="SAM" id="Phobius"/>
    </source>
</evidence>
<keyword evidence="2" id="KW-1133">Transmembrane helix</keyword>
<evidence type="ECO:0000256" key="1">
    <source>
        <dbReference type="SAM" id="MobiDB-lite"/>
    </source>
</evidence>
<feature type="transmembrane region" description="Helical" evidence="2">
    <location>
        <begin position="20"/>
        <end position="42"/>
    </location>
</feature>
<feature type="compositionally biased region" description="Polar residues" evidence="1">
    <location>
        <begin position="1140"/>
        <end position="1149"/>
    </location>
</feature>
<feature type="compositionally biased region" description="Polar residues" evidence="1">
    <location>
        <begin position="729"/>
        <end position="743"/>
    </location>
</feature>
<dbReference type="KEGG" id="btab:109036903"/>
<evidence type="ECO:0000313" key="3">
    <source>
        <dbReference type="EMBL" id="CAH0383214.1"/>
    </source>
</evidence>
<feature type="compositionally biased region" description="Basic and acidic residues" evidence="1">
    <location>
        <begin position="306"/>
        <end position="329"/>
    </location>
</feature>
<feature type="compositionally biased region" description="Polar residues" evidence="1">
    <location>
        <begin position="893"/>
        <end position="908"/>
    </location>
</feature>
<feature type="compositionally biased region" description="Basic and acidic residues" evidence="1">
    <location>
        <begin position="202"/>
        <end position="212"/>
    </location>
</feature>
<keyword evidence="2" id="KW-0812">Transmembrane</keyword>
<feature type="transmembrane region" description="Helical" evidence="2">
    <location>
        <begin position="146"/>
        <end position="171"/>
    </location>
</feature>
<feature type="compositionally biased region" description="Basic and acidic residues" evidence="1">
    <location>
        <begin position="343"/>
        <end position="352"/>
    </location>
</feature>
<dbReference type="EMBL" id="OU963871">
    <property type="protein sequence ID" value="CAH0383214.1"/>
    <property type="molecule type" value="Genomic_DNA"/>
</dbReference>
<feature type="compositionally biased region" description="Low complexity" evidence="1">
    <location>
        <begin position="1165"/>
        <end position="1174"/>
    </location>
</feature>
<organism evidence="3 4">
    <name type="scientific">Bemisia tabaci</name>
    <name type="common">Sweetpotato whitefly</name>
    <name type="synonym">Aleurodes tabaci</name>
    <dbReference type="NCBI Taxonomy" id="7038"/>
    <lineage>
        <taxon>Eukaryota</taxon>
        <taxon>Metazoa</taxon>
        <taxon>Ecdysozoa</taxon>
        <taxon>Arthropoda</taxon>
        <taxon>Hexapoda</taxon>
        <taxon>Insecta</taxon>
        <taxon>Pterygota</taxon>
        <taxon>Neoptera</taxon>
        <taxon>Paraneoptera</taxon>
        <taxon>Hemiptera</taxon>
        <taxon>Sternorrhyncha</taxon>
        <taxon>Aleyrodoidea</taxon>
        <taxon>Aleyrodidae</taxon>
        <taxon>Aleyrodinae</taxon>
        <taxon>Bemisia</taxon>
    </lineage>
</organism>
<protein>
    <submittedName>
        <fullName evidence="3">Uncharacterized protein</fullName>
    </submittedName>
</protein>
<feature type="compositionally biased region" description="Basic residues" evidence="1">
    <location>
        <begin position="259"/>
        <end position="268"/>
    </location>
</feature>
<feature type="region of interest" description="Disordered" evidence="1">
    <location>
        <begin position="580"/>
        <end position="602"/>
    </location>
</feature>
<feature type="compositionally biased region" description="Basic and acidic residues" evidence="1">
    <location>
        <begin position="223"/>
        <end position="233"/>
    </location>
</feature>
<feature type="compositionally biased region" description="Basic residues" evidence="1">
    <location>
        <begin position="995"/>
        <end position="1006"/>
    </location>
</feature>
<feature type="compositionally biased region" description="Low complexity" evidence="1">
    <location>
        <begin position="1192"/>
        <end position="1216"/>
    </location>
</feature>
<keyword evidence="4" id="KW-1185">Reference proteome</keyword>
<proteinExistence type="predicted"/>
<accession>A0A9P0EXF1</accession>
<feature type="transmembrane region" description="Helical" evidence="2">
    <location>
        <begin position="62"/>
        <end position="88"/>
    </location>
</feature>
<name>A0A9P0EXF1_BEMTA</name>
<feature type="region of interest" description="Disordered" evidence="1">
    <location>
        <begin position="720"/>
        <end position="780"/>
    </location>
</feature>
<dbReference type="Proteomes" id="UP001152759">
    <property type="component" value="Chromosome 10"/>
</dbReference>
<feature type="region of interest" description="Disordered" evidence="1">
    <location>
        <begin position="200"/>
        <end position="448"/>
    </location>
</feature>
<feature type="compositionally biased region" description="Basic and acidic residues" evidence="1">
    <location>
        <begin position="269"/>
        <end position="292"/>
    </location>
</feature>
<keyword evidence="2" id="KW-0472">Membrane</keyword>
<feature type="compositionally biased region" description="Polar residues" evidence="1">
    <location>
        <begin position="800"/>
        <end position="811"/>
    </location>
</feature>
<feature type="compositionally biased region" description="Polar residues" evidence="1">
    <location>
        <begin position="758"/>
        <end position="774"/>
    </location>
</feature>
<feature type="compositionally biased region" description="Basic and acidic residues" evidence="1">
    <location>
        <begin position="1243"/>
        <end position="1261"/>
    </location>
</feature>
<feature type="region of interest" description="Disordered" evidence="1">
    <location>
        <begin position="860"/>
        <end position="1270"/>
    </location>
</feature>
<feature type="region of interest" description="Disordered" evidence="1">
    <location>
        <begin position="800"/>
        <end position="834"/>
    </location>
</feature>
<reference evidence="3" key="1">
    <citation type="submission" date="2021-12" db="EMBL/GenBank/DDBJ databases">
        <authorList>
            <person name="King R."/>
        </authorList>
    </citation>
    <scope>NUCLEOTIDE SEQUENCE</scope>
</reference>
<feature type="compositionally biased region" description="Basic and acidic residues" evidence="1">
    <location>
        <begin position="869"/>
        <end position="892"/>
    </location>
</feature>